<feature type="domain" description="Serine hydroxymethyltransferase-like" evidence="5">
    <location>
        <begin position="5"/>
        <end position="380"/>
    </location>
</feature>
<dbReference type="PANTHER" id="PTHR11680:SF35">
    <property type="entry name" value="SERINE HYDROXYMETHYLTRANSFERASE 1"/>
    <property type="match status" value="1"/>
</dbReference>
<dbReference type="Proteomes" id="UP000032233">
    <property type="component" value="Unassembled WGS sequence"/>
</dbReference>
<dbReference type="SUPFAM" id="SSF53383">
    <property type="entry name" value="PLP-dependent transferases"/>
    <property type="match status" value="1"/>
</dbReference>
<dbReference type="AlphaFoldDB" id="A0A0D2JVW9"/>
<keyword evidence="7" id="KW-1185">Reference proteome</keyword>
<dbReference type="GO" id="GO:0005829">
    <property type="term" value="C:cytosol"/>
    <property type="evidence" value="ECO:0007669"/>
    <property type="project" value="TreeGrafter"/>
</dbReference>
<dbReference type="InterPro" id="IPR015424">
    <property type="entry name" value="PyrdxlP-dep_Trfase"/>
</dbReference>
<feature type="modified residue" description="N6-(pyridoxal phosphate)lysine" evidence="3 4">
    <location>
        <position position="226"/>
    </location>
</feature>
<evidence type="ECO:0000259" key="5">
    <source>
        <dbReference type="Pfam" id="PF00464"/>
    </source>
</evidence>
<dbReference type="Gene3D" id="3.90.1150.10">
    <property type="entry name" value="Aspartate Aminotransferase, domain 1"/>
    <property type="match status" value="1"/>
</dbReference>
<comment type="catalytic activity">
    <reaction evidence="3">
        <text>(6R)-5,10-methylene-5,6,7,8-tetrahydrofolate + glycine + H2O = (6S)-5,6,7,8-tetrahydrofolate + L-serine</text>
        <dbReference type="Rhea" id="RHEA:15481"/>
        <dbReference type="ChEBI" id="CHEBI:15377"/>
        <dbReference type="ChEBI" id="CHEBI:15636"/>
        <dbReference type="ChEBI" id="CHEBI:33384"/>
        <dbReference type="ChEBI" id="CHEBI:57305"/>
        <dbReference type="ChEBI" id="CHEBI:57453"/>
        <dbReference type="EC" id="2.1.2.1"/>
    </reaction>
</comment>
<keyword evidence="3" id="KW-0963">Cytoplasm</keyword>
<comment type="cofactor">
    <cofactor evidence="1 3 4">
        <name>pyridoxal 5'-phosphate</name>
        <dbReference type="ChEBI" id="CHEBI:597326"/>
    </cofactor>
</comment>
<protein>
    <recommendedName>
        <fullName evidence="3">Probable serine hydroxymethyltransferase</fullName>
        <shortName evidence="3">SHMT</shortName>
        <shortName evidence="3">Serine methylase</shortName>
        <ecNumber evidence="3">2.1.2.1</ecNumber>
    </recommendedName>
</protein>
<keyword evidence="3" id="KW-0554">One-carbon metabolism</keyword>
<comment type="subunit">
    <text evidence="3">Homodimer.</text>
</comment>
<evidence type="ECO:0000256" key="2">
    <source>
        <dbReference type="ARBA" id="ARBA00022898"/>
    </source>
</evidence>
<dbReference type="GO" id="GO:0035999">
    <property type="term" value="P:tetrahydrofolate interconversion"/>
    <property type="evidence" value="ECO:0007669"/>
    <property type="project" value="UniProtKB-UniRule"/>
</dbReference>
<reference evidence="6 7" key="1">
    <citation type="submission" date="2013-11" db="EMBL/GenBank/DDBJ databases">
        <title>Metagenomic analysis of a methanogenic consortium involved in long chain n-alkane degradation.</title>
        <authorList>
            <person name="Davidova I.A."/>
            <person name="Callaghan A.V."/>
            <person name="Wawrik B."/>
            <person name="Pruitt S."/>
            <person name="Marks C."/>
            <person name="Duncan K.E."/>
            <person name="Suflita J.M."/>
        </authorList>
    </citation>
    <scope>NUCLEOTIDE SEQUENCE [LARGE SCALE GENOMIC DNA]</scope>
    <source>
        <strain evidence="6 7">SPR</strain>
    </source>
</reference>
<name>A0A0D2JVW9_9BACT</name>
<dbReference type="Gene3D" id="3.40.640.10">
    <property type="entry name" value="Type I PLP-dependent aspartate aminotransferase-like (Major domain)"/>
    <property type="match status" value="1"/>
</dbReference>
<sequence>MQYLPQDDPVVAELIQREETRIENTLDLIAAENHSPLSVAEALGSIFNTKTIEGYPGKRFHAGCENADEVENLAIERAKELFGAEYVNVQPHSGTSSNLAVYFSVLKPGDRILAMSLPHGGHLSHGHQASITSKCFNFKHYTVNTETELLDYDQIREMALEFKPNMIVAGASAYPRLIDYQAMSEVAKEVGAYLLADVAHLGGLVAAGVIPSPVPHCDFVTFTCYKTMMGGRGGVILSREKYGAKLNRAIFPGCQGTSAVNMIAAKAVIFKLALEPEFKAIQQKTIENAHSLASELEKRGFRLVTGGTDNHQVIIDVTQKGVSGAKAEKVMESVGLIANRNMIPADADKKGSISGIRLGTAGITVRKMAEPEMAGIAALIDDTLKADGNREELDKVAERVLDLAGRFPVYK</sequence>
<dbReference type="EMBL" id="AZAC01000014">
    <property type="protein sequence ID" value="KIX13760.1"/>
    <property type="molecule type" value="Genomic_DNA"/>
</dbReference>
<dbReference type="InterPro" id="IPR015422">
    <property type="entry name" value="PyrdxlP-dep_Trfase_small"/>
</dbReference>
<keyword evidence="6" id="KW-0489">Methyltransferase</keyword>
<evidence type="ECO:0000313" key="7">
    <source>
        <dbReference type="Proteomes" id="UP000032233"/>
    </source>
</evidence>
<dbReference type="NCBIfam" id="NF000586">
    <property type="entry name" value="PRK00011.1"/>
    <property type="match status" value="1"/>
</dbReference>
<comment type="function">
    <text evidence="3">Catalyzes the reversible interconversion of serine and glycine with tetrahydrofolate (THF) serving as the one-carbon carrier. This reaction serves as the major source of one-carbon groups required for the biosynthesis of purines, thymidylate, methionine, and other important biomolecules.</text>
</comment>
<evidence type="ECO:0000256" key="1">
    <source>
        <dbReference type="ARBA" id="ARBA00001933"/>
    </source>
</evidence>
<dbReference type="GO" id="GO:0030170">
    <property type="term" value="F:pyridoxal phosphate binding"/>
    <property type="evidence" value="ECO:0007669"/>
    <property type="project" value="UniProtKB-UniRule"/>
</dbReference>
<evidence type="ECO:0000256" key="4">
    <source>
        <dbReference type="PIRSR" id="PIRSR000412-50"/>
    </source>
</evidence>
<dbReference type="UniPathway" id="UPA00193"/>
<dbReference type="GO" id="GO:0032259">
    <property type="term" value="P:methylation"/>
    <property type="evidence" value="ECO:0007669"/>
    <property type="project" value="UniProtKB-KW"/>
</dbReference>
<dbReference type="PANTHER" id="PTHR11680">
    <property type="entry name" value="SERINE HYDROXYMETHYLTRANSFERASE"/>
    <property type="match status" value="1"/>
</dbReference>
<dbReference type="HAMAP" id="MF_00051">
    <property type="entry name" value="SHMT"/>
    <property type="match status" value="1"/>
</dbReference>
<dbReference type="InterPro" id="IPR039429">
    <property type="entry name" value="SHMT-like_dom"/>
</dbReference>
<dbReference type="InterPro" id="IPR049943">
    <property type="entry name" value="Ser_HO-MeTrfase-like"/>
</dbReference>
<dbReference type="OrthoDB" id="9803846at2"/>
<dbReference type="InterPro" id="IPR015421">
    <property type="entry name" value="PyrdxlP-dep_Trfase_major"/>
</dbReference>
<keyword evidence="3 6" id="KW-0808">Transferase</keyword>
<dbReference type="STRING" id="1429043.X474_12675"/>
<dbReference type="GO" id="GO:0004372">
    <property type="term" value="F:glycine hydroxymethyltransferase activity"/>
    <property type="evidence" value="ECO:0007669"/>
    <property type="project" value="UniProtKB-EC"/>
</dbReference>
<comment type="subcellular location">
    <subcellularLocation>
        <location evidence="3">Cytoplasm</location>
    </subcellularLocation>
</comment>
<comment type="caution">
    <text evidence="3">Lacks conserved residue(s) required for the propagation of feature annotation.</text>
</comment>
<dbReference type="Pfam" id="PF00464">
    <property type="entry name" value="SHMT"/>
    <property type="match status" value="1"/>
</dbReference>
<dbReference type="GO" id="GO:0019264">
    <property type="term" value="P:glycine biosynthetic process from serine"/>
    <property type="evidence" value="ECO:0007669"/>
    <property type="project" value="InterPro"/>
</dbReference>
<proteinExistence type="inferred from homology"/>
<dbReference type="PIRSF" id="PIRSF000412">
    <property type="entry name" value="SHMT"/>
    <property type="match status" value="1"/>
</dbReference>
<keyword evidence="2 3" id="KW-0663">Pyridoxal phosphate</keyword>
<dbReference type="CDD" id="cd00378">
    <property type="entry name" value="SHMT"/>
    <property type="match status" value="1"/>
</dbReference>
<feature type="binding site" evidence="3">
    <location>
        <begin position="121"/>
        <end position="123"/>
    </location>
    <ligand>
        <name>(6S)-5,6,7,8-tetrahydrofolate</name>
        <dbReference type="ChEBI" id="CHEBI:57453"/>
    </ligand>
</feature>
<feature type="binding site" evidence="3">
    <location>
        <position position="240"/>
    </location>
    <ligand>
        <name>(6S)-5,6,7,8-tetrahydrofolate</name>
        <dbReference type="ChEBI" id="CHEBI:57453"/>
    </ligand>
</feature>
<dbReference type="InParanoid" id="A0A0D2JVW9"/>
<evidence type="ECO:0000256" key="3">
    <source>
        <dbReference type="HAMAP-Rule" id="MF_00051"/>
    </source>
</evidence>
<gene>
    <name evidence="3 6" type="primary">glyA</name>
    <name evidence="6" type="ORF">X474_12675</name>
</gene>
<organism evidence="6 7">
    <name type="scientific">Dethiosulfatarculus sandiegensis</name>
    <dbReference type="NCBI Taxonomy" id="1429043"/>
    <lineage>
        <taxon>Bacteria</taxon>
        <taxon>Pseudomonadati</taxon>
        <taxon>Thermodesulfobacteriota</taxon>
        <taxon>Desulfarculia</taxon>
        <taxon>Desulfarculales</taxon>
        <taxon>Desulfarculaceae</taxon>
        <taxon>Dethiosulfatarculus</taxon>
    </lineage>
</organism>
<comment type="pathway">
    <text evidence="3">One-carbon metabolism; tetrahydrofolate interconversion.</text>
</comment>
<accession>A0A0D2JVW9</accession>
<dbReference type="EC" id="2.1.2.1" evidence="3"/>
<evidence type="ECO:0000313" key="6">
    <source>
        <dbReference type="EMBL" id="KIX13760.1"/>
    </source>
</evidence>
<comment type="caution">
    <text evidence="6">The sequence shown here is derived from an EMBL/GenBank/DDBJ whole genome shotgun (WGS) entry which is preliminary data.</text>
</comment>
<dbReference type="PATRIC" id="fig|1429043.3.peg.2698"/>
<dbReference type="GO" id="GO:0008168">
    <property type="term" value="F:methyltransferase activity"/>
    <property type="evidence" value="ECO:0007669"/>
    <property type="project" value="UniProtKB-KW"/>
</dbReference>
<dbReference type="RefSeq" id="WP_044348904.1">
    <property type="nucleotide sequence ID" value="NZ_AZAC01000014.1"/>
</dbReference>
<dbReference type="InterPro" id="IPR001085">
    <property type="entry name" value="Ser_HO-MeTrfase"/>
</dbReference>
<comment type="similarity">
    <text evidence="3">Belongs to the SHMT family.</text>
</comment>
<feature type="binding site" evidence="3">
    <location>
        <position position="117"/>
    </location>
    <ligand>
        <name>(6S)-5,6,7,8-tetrahydrofolate</name>
        <dbReference type="ChEBI" id="CHEBI:57453"/>
    </ligand>
</feature>